<proteinExistence type="predicted"/>
<accession>A0A2K0U3P1</accession>
<sequence>MSKKPCPMPEEPSTESGESPAALVGCLLDVSGSMQKALEVGRPNEPATERLEAVIRAALRVAQSERNRCSNALLFIGVFGLKKKVVESDTEGVSPSVVDLCAVADALLGDYEGQSSGHNLLIARANKEGLSHISKYIRQKLTDSEARILDAHLRENPADVQQFINSIPSEGTLQAMHTRGQAAGGVSVAVFGGLAVSAIAGPVGMAVFAAPLVAAAATSYCLGDKAVTKIEDRAVEESDALSLARRICARWLNNFTIFKPRPVDDVIRILDKLFKHSDTGTELLERSDVKISSELEKVSIATIYLTSHRKVAHRQLYYQPVDSWNDGQGKLFYMATNFSCMEHPVPVLASTGWKAPSEGEARLYAVLSSSAALDEFCSFLVSARPGMADGLLDIIGRINQNAYINDEHVKTCRNPSNQGSSGTCYAHATAGAIHMSLLRIVGREDGYPSIEEIRKRILTDFPAQQGGRNTRSVLNQAVQ</sequence>
<dbReference type="OrthoDB" id="3789175at2759"/>
<gene>
    <name evidence="1" type="ORF">THARTR1_06999</name>
</gene>
<evidence type="ECO:0000313" key="1">
    <source>
        <dbReference type="EMBL" id="PNP52395.1"/>
    </source>
</evidence>
<dbReference type="EMBL" id="MTYI01000109">
    <property type="protein sequence ID" value="PNP52395.1"/>
    <property type="molecule type" value="Genomic_DNA"/>
</dbReference>
<dbReference type="AlphaFoldDB" id="A0A2K0U3P1"/>
<dbReference type="Proteomes" id="UP000236290">
    <property type="component" value="Unassembled WGS sequence"/>
</dbReference>
<protein>
    <submittedName>
        <fullName evidence="1">Uncharacterized protein</fullName>
    </submittedName>
</protein>
<organism evidence="1 2">
    <name type="scientific">Trichoderma harzianum</name>
    <name type="common">Hypocrea lixii</name>
    <dbReference type="NCBI Taxonomy" id="5544"/>
    <lineage>
        <taxon>Eukaryota</taxon>
        <taxon>Fungi</taxon>
        <taxon>Dikarya</taxon>
        <taxon>Ascomycota</taxon>
        <taxon>Pezizomycotina</taxon>
        <taxon>Sordariomycetes</taxon>
        <taxon>Hypocreomycetidae</taxon>
        <taxon>Hypocreales</taxon>
        <taxon>Hypocreaceae</taxon>
        <taxon>Trichoderma</taxon>
    </lineage>
</organism>
<comment type="caution">
    <text evidence="1">The sequence shown here is derived from an EMBL/GenBank/DDBJ whole genome shotgun (WGS) entry which is preliminary data.</text>
</comment>
<evidence type="ECO:0000313" key="2">
    <source>
        <dbReference type="Proteomes" id="UP000236290"/>
    </source>
</evidence>
<reference evidence="1 2" key="1">
    <citation type="submission" date="2017-02" db="EMBL/GenBank/DDBJ databases">
        <title>Genomes of Trichoderma spp. with biocontrol activity.</title>
        <authorList>
            <person name="Gardiner D."/>
            <person name="Kazan K."/>
            <person name="Vos C."/>
            <person name="Harvey P."/>
        </authorList>
    </citation>
    <scope>NUCLEOTIDE SEQUENCE [LARGE SCALE GENOMIC DNA]</scope>
    <source>
        <strain evidence="1 2">Tr1</strain>
    </source>
</reference>
<name>A0A2K0U3P1_TRIHA</name>